<protein>
    <recommendedName>
        <fullName evidence="3">Histidinol dehydrogenase</fullName>
    </recommendedName>
</protein>
<dbReference type="Gene3D" id="3.40.50.1980">
    <property type="entry name" value="Nitrogenase molybdenum iron protein domain"/>
    <property type="match status" value="1"/>
</dbReference>
<sequence>MFMMLKIVRLWECSRAERGKLLKRSELDVSSVMLKATKIVADVRDQGDKALLKYTKNLDGVKLDRKQLPVSRREINAAYKQVDVRTIKAIKCAAAAIEKFHRRQLPREWSTKLQPGVRAGQLVRPLTRVGIYIPGGLASYPSSALMAALPAKIAGV</sequence>
<dbReference type="GO" id="GO:0000105">
    <property type="term" value="P:L-histidine biosynthetic process"/>
    <property type="evidence" value="ECO:0007669"/>
    <property type="project" value="TreeGrafter"/>
</dbReference>
<evidence type="ECO:0000256" key="1">
    <source>
        <dbReference type="ARBA" id="ARBA00023002"/>
    </source>
</evidence>
<dbReference type="GO" id="GO:0046872">
    <property type="term" value="F:metal ion binding"/>
    <property type="evidence" value="ECO:0007669"/>
    <property type="project" value="InterPro"/>
</dbReference>
<dbReference type="EMBL" id="BARV01010108">
    <property type="protein sequence ID" value="GAI08105.1"/>
    <property type="molecule type" value="Genomic_DNA"/>
</dbReference>
<dbReference type="PANTHER" id="PTHR21256:SF2">
    <property type="entry name" value="HISTIDINE BIOSYNTHESIS TRIFUNCTIONAL PROTEIN"/>
    <property type="match status" value="1"/>
</dbReference>
<dbReference type="GO" id="GO:0051287">
    <property type="term" value="F:NAD binding"/>
    <property type="evidence" value="ECO:0007669"/>
    <property type="project" value="InterPro"/>
</dbReference>
<evidence type="ECO:0008006" key="3">
    <source>
        <dbReference type="Google" id="ProtNLM"/>
    </source>
</evidence>
<name>X1M0A2_9ZZZZ</name>
<dbReference type="GO" id="GO:0005829">
    <property type="term" value="C:cytosol"/>
    <property type="evidence" value="ECO:0007669"/>
    <property type="project" value="TreeGrafter"/>
</dbReference>
<keyword evidence="1" id="KW-0560">Oxidoreductase</keyword>
<dbReference type="GO" id="GO:0004399">
    <property type="term" value="F:histidinol dehydrogenase activity"/>
    <property type="evidence" value="ECO:0007669"/>
    <property type="project" value="TreeGrafter"/>
</dbReference>
<dbReference type="Pfam" id="PF00815">
    <property type="entry name" value="Histidinol_dh"/>
    <property type="match status" value="1"/>
</dbReference>
<dbReference type="SUPFAM" id="SSF53720">
    <property type="entry name" value="ALDH-like"/>
    <property type="match status" value="1"/>
</dbReference>
<dbReference type="AlphaFoldDB" id="X1M0A2"/>
<organism evidence="2">
    <name type="scientific">marine sediment metagenome</name>
    <dbReference type="NCBI Taxonomy" id="412755"/>
    <lineage>
        <taxon>unclassified sequences</taxon>
        <taxon>metagenomes</taxon>
        <taxon>ecological metagenomes</taxon>
    </lineage>
</organism>
<dbReference type="PANTHER" id="PTHR21256">
    <property type="entry name" value="HISTIDINOL DEHYDROGENASE HDH"/>
    <property type="match status" value="1"/>
</dbReference>
<evidence type="ECO:0000313" key="2">
    <source>
        <dbReference type="EMBL" id="GAI08105.1"/>
    </source>
</evidence>
<proteinExistence type="predicted"/>
<accession>X1M0A2</accession>
<dbReference type="InterPro" id="IPR012131">
    <property type="entry name" value="Hstdl_DH"/>
</dbReference>
<gene>
    <name evidence="2" type="ORF">S06H3_19690</name>
</gene>
<comment type="caution">
    <text evidence="2">The sequence shown here is derived from an EMBL/GenBank/DDBJ whole genome shotgun (WGS) entry which is preliminary data.</text>
</comment>
<feature type="non-terminal residue" evidence="2">
    <location>
        <position position="156"/>
    </location>
</feature>
<reference evidence="2" key="1">
    <citation type="journal article" date="2014" name="Front. Microbiol.">
        <title>High frequency of phylogenetically diverse reductive dehalogenase-homologous genes in deep subseafloor sedimentary metagenomes.</title>
        <authorList>
            <person name="Kawai M."/>
            <person name="Futagami T."/>
            <person name="Toyoda A."/>
            <person name="Takaki Y."/>
            <person name="Nishi S."/>
            <person name="Hori S."/>
            <person name="Arai W."/>
            <person name="Tsubouchi T."/>
            <person name="Morono Y."/>
            <person name="Uchiyama I."/>
            <person name="Ito T."/>
            <person name="Fujiyama A."/>
            <person name="Inagaki F."/>
            <person name="Takami H."/>
        </authorList>
    </citation>
    <scope>NUCLEOTIDE SEQUENCE</scope>
    <source>
        <strain evidence="2">Expedition CK06-06</strain>
    </source>
</reference>
<dbReference type="PRINTS" id="PR00083">
    <property type="entry name" value="HOLDHDRGNASE"/>
</dbReference>
<dbReference type="InterPro" id="IPR016161">
    <property type="entry name" value="Ald_DH/histidinol_DH"/>
</dbReference>